<reference evidence="1" key="2">
    <citation type="submission" date="2004-02" db="EMBL/GenBank/DDBJ databases">
        <authorList>
            <consortium name="Genoscope"/>
            <consortium name="Whitehead Institute Centre for Genome Research"/>
        </authorList>
    </citation>
    <scope>NUCLEOTIDE SEQUENCE</scope>
</reference>
<dbReference type="KEGG" id="tng:GSTEN00027874G001"/>
<name>Q4RWG5_TETNG</name>
<organism evidence="1">
    <name type="scientific">Tetraodon nigroviridis</name>
    <name type="common">Spotted green pufferfish</name>
    <name type="synonym">Chelonodon nigroviridis</name>
    <dbReference type="NCBI Taxonomy" id="99883"/>
    <lineage>
        <taxon>Eukaryota</taxon>
        <taxon>Metazoa</taxon>
        <taxon>Chordata</taxon>
        <taxon>Craniata</taxon>
        <taxon>Vertebrata</taxon>
        <taxon>Euteleostomi</taxon>
        <taxon>Actinopterygii</taxon>
        <taxon>Neopterygii</taxon>
        <taxon>Teleostei</taxon>
        <taxon>Neoteleostei</taxon>
        <taxon>Acanthomorphata</taxon>
        <taxon>Eupercaria</taxon>
        <taxon>Tetraodontiformes</taxon>
        <taxon>Tetradontoidea</taxon>
        <taxon>Tetraodontidae</taxon>
        <taxon>Tetraodon</taxon>
    </lineage>
</organism>
<sequence length="97" mass="10265">KTPPDRAGIIFEIGAQLEARDRHKKWSGATAFTCTRHLQEPCLTHGSVVLPSGMQLPSRKLTTTESGSLSTSTSGATVTMSGFSGTRPSCGRWSVSA</sequence>
<comment type="caution">
    <text evidence="1">The sequence shown here is derived from an EMBL/GenBank/DDBJ whole genome shotgun (WGS) entry which is preliminary data.</text>
</comment>
<proteinExistence type="predicted"/>
<dbReference type="OrthoDB" id="8963741at2759"/>
<reference evidence="1" key="1">
    <citation type="journal article" date="2004" name="Nature">
        <title>Genome duplication in the teleost fish Tetraodon nigroviridis reveals the early vertebrate proto-karyotype.</title>
        <authorList>
            <person name="Jaillon O."/>
            <person name="Aury J.-M."/>
            <person name="Brunet F."/>
            <person name="Petit J.-L."/>
            <person name="Stange-Thomann N."/>
            <person name="Mauceli E."/>
            <person name="Bouneau L."/>
            <person name="Fischer C."/>
            <person name="Ozouf-Costaz C."/>
            <person name="Bernot A."/>
            <person name="Nicaud S."/>
            <person name="Jaffe D."/>
            <person name="Fisher S."/>
            <person name="Lutfalla G."/>
            <person name="Dossat C."/>
            <person name="Segurens B."/>
            <person name="Dasilva C."/>
            <person name="Salanoubat M."/>
            <person name="Levy M."/>
            <person name="Boudet N."/>
            <person name="Castellano S."/>
            <person name="Anthouard V."/>
            <person name="Jubin C."/>
            <person name="Castelli V."/>
            <person name="Katinka M."/>
            <person name="Vacherie B."/>
            <person name="Biemont C."/>
            <person name="Skalli Z."/>
            <person name="Cattolico L."/>
            <person name="Poulain J."/>
            <person name="De Berardinis V."/>
            <person name="Cruaud C."/>
            <person name="Duprat S."/>
            <person name="Brottier P."/>
            <person name="Coutanceau J.-P."/>
            <person name="Gouzy J."/>
            <person name="Parra G."/>
            <person name="Lardier G."/>
            <person name="Chapple C."/>
            <person name="McKernan K.J."/>
            <person name="McEwan P."/>
            <person name="Bosak S."/>
            <person name="Kellis M."/>
            <person name="Volff J.-N."/>
            <person name="Guigo R."/>
            <person name="Zody M.C."/>
            <person name="Mesirov J."/>
            <person name="Lindblad-Toh K."/>
            <person name="Birren B."/>
            <person name="Nusbaum C."/>
            <person name="Kahn D."/>
            <person name="Robinson-Rechavi M."/>
            <person name="Laudet V."/>
            <person name="Schachter V."/>
            <person name="Quetier F."/>
            <person name="Saurin W."/>
            <person name="Scarpelli C."/>
            <person name="Wincker P."/>
            <person name="Lander E.S."/>
            <person name="Weissenbach J."/>
            <person name="Roest Crollius H."/>
        </authorList>
    </citation>
    <scope>NUCLEOTIDE SEQUENCE [LARGE SCALE GENOMIC DNA]</scope>
</reference>
<dbReference type="EMBL" id="CAAE01014988">
    <property type="protein sequence ID" value="CAG07267.1"/>
    <property type="molecule type" value="Genomic_DNA"/>
</dbReference>
<evidence type="ECO:0000313" key="1">
    <source>
        <dbReference type="EMBL" id="CAG07267.1"/>
    </source>
</evidence>
<feature type="non-terminal residue" evidence="1">
    <location>
        <position position="1"/>
    </location>
</feature>
<gene>
    <name evidence="1" type="ORF">GSTENG00027874001</name>
</gene>
<accession>Q4RWG5</accession>
<protein>
    <submittedName>
        <fullName evidence="1">(spotted green pufferfish) hypothetical protein</fullName>
    </submittedName>
</protein>
<dbReference type="AlphaFoldDB" id="Q4RWG5"/>